<sequence length="365" mass="39866">MKEAILIIGDDLRINKELLNYIFDSYEEHFGELAVVNFASRSSKDLPFIIENLSKEFEILSIFGSDESFATAAKILATLSEDTLELKVADTLVPKSALSYKNDSFLIKLNNARVNLIKADPCERLGEFLIESEQNFSYFNLFDIDAQSAKILLEPLAKTYEIKINLSELISSIVLIRAQANKFGQLEGFLQGVKTLFSQKMIAQKDVIGFIAGKLMSKGLKISFAESCTAGLAAAKFARYSGISAAFDGSLVTYANEIKHEWLGVSDEILQSYGAVSEQCVRSMLSGALSSSNADFSLAISGIAGPDGGSAQKPVGTVFVGAMSKDKSVVIERLLLKGDRNYIRSQSVLSAFACLLRLKSELFFA</sequence>
<dbReference type="RefSeq" id="WP_011991960.1">
    <property type="nucleotide sequence ID" value="NC_009715.2"/>
</dbReference>
<accession>A7GX25</accession>
<evidence type="ECO:0000313" key="2">
    <source>
        <dbReference type="EMBL" id="EAT99844.1"/>
    </source>
</evidence>
<gene>
    <name evidence="2" type="primary">cinA</name>
    <name evidence="2" type="ORF">CCV52592_0975</name>
</gene>
<dbReference type="Proteomes" id="UP000006380">
    <property type="component" value="Chromosome"/>
</dbReference>
<dbReference type="STRING" id="360105.CCV52592_0975"/>
<dbReference type="HOGENOM" id="CLU_764884_0_0_7"/>
<evidence type="ECO:0000313" key="3">
    <source>
        <dbReference type="Proteomes" id="UP000006380"/>
    </source>
</evidence>
<dbReference type="InterPro" id="IPR008136">
    <property type="entry name" value="CinA_C"/>
</dbReference>
<reference evidence="2" key="1">
    <citation type="submission" date="2016-07" db="EMBL/GenBank/DDBJ databases">
        <title>Comparative genomics of the Campylobacter concisus group.</title>
        <authorList>
            <person name="Miller W.G."/>
            <person name="Yee E."/>
            <person name="Chapman M.H."/>
            <person name="Huynh S."/>
            <person name="Bono J.L."/>
            <person name="On S.L.W."/>
            <person name="StLeger J."/>
            <person name="Foster G."/>
            <person name="Parker C.T."/>
        </authorList>
    </citation>
    <scope>NUCLEOTIDE SEQUENCE</scope>
    <source>
        <strain evidence="2">525.92</strain>
    </source>
</reference>
<keyword evidence="3" id="KW-1185">Reference proteome</keyword>
<dbReference type="Gene3D" id="3.90.950.20">
    <property type="entry name" value="CinA-like"/>
    <property type="match status" value="1"/>
</dbReference>
<protein>
    <submittedName>
        <fullName evidence="2">Competence/damage-inducible domain protein</fullName>
    </submittedName>
</protein>
<dbReference type="SUPFAM" id="SSF142433">
    <property type="entry name" value="CinA-like"/>
    <property type="match status" value="1"/>
</dbReference>
<evidence type="ECO:0000259" key="1">
    <source>
        <dbReference type="Pfam" id="PF02464"/>
    </source>
</evidence>
<proteinExistence type="predicted"/>
<dbReference type="OrthoDB" id="9801454at2"/>
<dbReference type="NCBIfam" id="TIGR00199">
    <property type="entry name" value="PncC_domain"/>
    <property type="match status" value="1"/>
</dbReference>
<dbReference type="InterPro" id="IPR036653">
    <property type="entry name" value="CinA-like_C"/>
</dbReference>
<feature type="domain" description="CinA C-terminal" evidence="1">
    <location>
        <begin position="210"/>
        <end position="357"/>
    </location>
</feature>
<dbReference type="EMBL" id="CP000767">
    <property type="protein sequence ID" value="EAT99844.1"/>
    <property type="molecule type" value="Genomic_DNA"/>
</dbReference>
<organism evidence="2 3">
    <name type="scientific">Campylobacter curvus (strain 525.92)</name>
    <dbReference type="NCBI Taxonomy" id="360105"/>
    <lineage>
        <taxon>Bacteria</taxon>
        <taxon>Pseudomonadati</taxon>
        <taxon>Campylobacterota</taxon>
        <taxon>Epsilonproteobacteria</taxon>
        <taxon>Campylobacterales</taxon>
        <taxon>Campylobacteraceae</taxon>
        <taxon>Campylobacter</taxon>
    </lineage>
</organism>
<dbReference type="Pfam" id="PF02464">
    <property type="entry name" value="CinA"/>
    <property type="match status" value="1"/>
</dbReference>
<dbReference type="KEGG" id="ccv:CCV52592_0975"/>
<name>A7GX25_CAMC5</name>
<dbReference type="AlphaFoldDB" id="A7GX25"/>